<evidence type="ECO:0000313" key="3">
    <source>
        <dbReference type="EMBL" id="CAA9261213.1"/>
    </source>
</evidence>
<dbReference type="SUPFAM" id="SSF53756">
    <property type="entry name" value="UDP-Glycosyltransferase/glycogen phosphorylase"/>
    <property type="match status" value="1"/>
</dbReference>
<dbReference type="CDD" id="cd03789">
    <property type="entry name" value="GT9_LPS_heptosyltransferase"/>
    <property type="match status" value="1"/>
</dbReference>
<dbReference type="GO" id="GO:0009244">
    <property type="term" value="P:lipopolysaccharide core region biosynthetic process"/>
    <property type="evidence" value="ECO:0007669"/>
    <property type="project" value="TreeGrafter"/>
</dbReference>
<dbReference type="InterPro" id="IPR002201">
    <property type="entry name" value="Glyco_trans_9"/>
</dbReference>
<organism evidence="3">
    <name type="scientific">uncultured Chthoniobacterales bacterium</name>
    <dbReference type="NCBI Taxonomy" id="1836801"/>
    <lineage>
        <taxon>Bacteria</taxon>
        <taxon>Pseudomonadati</taxon>
        <taxon>Verrucomicrobiota</taxon>
        <taxon>Spartobacteria</taxon>
        <taxon>Chthoniobacterales</taxon>
        <taxon>environmental samples</taxon>
    </lineage>
</organism>
<name>A0A6J4IUP9_9BACT</name>
<keyword evidence="2 3" id="KW-0808">Transferase</keyword>
<protein>
    <submittedName>
        <fullName evidence="3">Lipopolysaccharide core heptosyltransferase I</fullName>
    </submittedName>
</protein>
<accession>A0A6J4IUP9</accession>
<dbReference type="InterPro" id="IPR051199">
    <property type="entry name" value="LPS_LOS_Heptosyltrfase"/>
</dbReference>
<proteinExistence type="predicted"/>
<reference evidence="3" key="1">
    <citation type="submission" date="2020-02" db="EMBL/GenBank/DDBJ databases">
        <authorList>
            <person name="Meier V. D."/>
        </authorList>
    </citation>
    <scope>NUCLEOTIDE SEQUENCE</scope>
    <source>
        <strain evidence="3">AVDCRST_MAG42</strain>
    </source>
</reference>
<dbReference type="EMBL" id="CADCTA010000097">
    <property type="protein sequence ID" value="CAA9261213.1"/>
    <property type="molecule type" value="Genomic_DNA"/>
</dbReference>
<dbReference type="GO" id="GO:0005829">
    <property type="term" value="C:cytosol"/>
    <property type="evidence" value="ECO:0007669"/>
    <property type="project" value="TreeGrafter"/>
</dbReference>
<dbReference type="GO" id="GO:0008713">
    <property type="term" value="F:ADP-heptose-lipopolysaccharide heptosyltransferase activity"/>
    <property type="evidence" value="ECO:0007669"/>
    <property type="project" value="TreeGrafter"/>
</dbReference>
<dbReference type="Gene3D" id="3.40.50.2000">
    <property type="entry name" value="Glycogen Phosphorylase B"/>
    <property type="match status" value="2"/>
</dbReference>
<evidence type="ECO:0000256" key="2">
    <source>
        <dbReference type="ARBA" id="ARBA00022679"/>
    </source>
</evidence>
<keyword evidence="1" id="KW-0328">Glycosyltransferase</keyword>
<dbReference type="Pfam" id="PF01075">
    <property type="entry name" value="Glyco_transf_9"/>
    <property type="match status" value="1"/>
</dbReference>
<evidence type="ECO:0000256" key="1">
    <source>
        <dbReference type="ARBA" id="ARBA00022676"/>
    </source>
</evidence>
<dbReference type="PANTHER" id="PTHR30160:SF1">
    <property type="entry name" value="LIPOPOLYSACCHARIDE 1,2-N-ACETYLGLUCOSAMINETRANSFERASE-RELATED"/>
    <property type="match status" value="1"/>
</dbReference>
<gene>
    <name evidence="3" type="ORF">AVDCRST_MAG42-2967</name>
</gene>
<dbReference type="AlphaFoldDB" id="A0A6J4IUP9"/>
<dbReference type="PANTHER" id="PTHR30160">
    <property type="entry name" value="TETRAACYLDISACCHARIDE 4'-KINASE-RELATED"/>
    <property type="match status" value="1"/>
</dbReference>
<sequence length="327" mass="36572">MSYDSILIIKPSSLGDVVHTLPAVAAIREANRSARITWVINPEWAPLLRGNRDIDHVHIFPRSDFRGLGAPQSLLPWLQKTRALRPDVAVDFQGLLRSALIARISGARELFGLSDAREGSRFFYHQVARVDRHEHAVERYLKLAEKFGAPLHGPARFPLPTGDELPRFDETSSFVLLHPFARGRGKSISDRAVRDLCAACAPTPVVLVGKAKLRVKTPDNCIDLTNQTTLLQLIRLIRTASFVVSVDSGPMHIAAAVTDRLVSIHTWSDPRRVGPYNREAWVWRSGELQQMRDFPVEGKLPKARTFRRADIPLLRELLLDRSAISGG</sequence>